<dbReference type="Gene3D" id="3.40.50.850">
    <property type="entry name" value="Isochorismatase-like"/>
    <property type="match status" value="1"/>
</dbReference>
<dbReference type="Pfam" id="PF00857">
    <property type="entry name" value="Isochorismatase"/>
    <property type="match status" value="1"/>
</dbReference>
<evidence type="ECO:0000313" key="2">
    <source>
        <dbReference type="EMBL" id="MDW8802368.1"/>
    </source>
</evidence>
<reference evidence="2 3" key="1">
    <citation type="submission" date="2023-04" db="EMBL/GenBank/DDBJ databases">
        <title>Clostridium tannerae sp. nov., isolated from the fecal material of an alpaca.</title>
        <authorList>
            <person name="Miller S."/>
            <person name="Hendry M."/>
            <person name="King J."/>
            <person name="Sankaranarayanan K."/>
            <person name="Lawson P.A."/>
        </authorList>
    </citation>
    <scope>NUCLEOTIDE SEQUENCE [LARGE SCALE GENOMIC DNA]</scope>
    <source>
        <strain evidence="2 3">A1-XYC3</strain>
    </source>
</reference>
<dbReference type="InterPro" id="IPR000868">
    <property type="entry name" value="Isochorismatase-like_dom"/>
</dbReference>
<keyword evidence="3" id="KW-1185">Reference proteome</keyword>
<comment type="caution">
    <text evidence="2">The sequence shown here is derived from an EMBL/GenBank/DDBJ whole genome shotgun (WGS) entry which is preliminary data.</text>
</comment>
<gene>
    <name evidence="2" type="ORF">P8V03_14555</name>
</gene>
<proteinExistence type="predicted"/>
<dbReference type="EMBL" id="JARUJP010000019">
    <property type="protein sequence ID" value="MDW8802368.1"/>
    <property type="molecule type" value="Genomic_DNA"/>
</dbReference>
<dbReference type="InterPro" id="IPR036380">
    <property type="entry name" value="Isochorismatase-like_sf"/>
</dbReference>
<dbReference type="RefSeq" id="WP_261671452.1">
    <property type="nucleotide sequence ID" value="NZ_JARUJP010000019.1"/>
</dbReference>
<accession>A0ABU4JW58</accession>
<protein>
    <submittedName>
        <fullName evidence="2">Isochorismatase family protein</fullName>
    </submittedName>
</protein>
<evidence type="ECO:0000313" key="3">
    <source>
        <dbReference type="Proteomes" id="UP001281656"/>
    </source>
</evidence>
<name>A0ABU4JW58_9CLOT</name>
<dbReference type="Proteomes" id="UP001281656">
    <property type="component" value="Unassembled WGS sequence"/>
</dbReference>
<sequence>MKVLVVIDMQNDFINGSLGTKEAVEIVDSAKAKIDSYLVTGDTVIYTQDTHTKTYLQTQEGKKLPVPHCIKGTPGWGIFQRVYVSGCQVIEKPSFGSIELAELIAVIGGEDDDTV</sequence>
<evidence type="ECO:0000259" key="1">
    <source>
        <dbReference type="Pfam" id="PF00857"/>
    </source>
</evidence>
<feature type="domain" description="Isochorismatase-like" evidence="1">
    <location>
        <begin position="3"/>
        <end position="105"/>
    </location>
</feature>
<dbReference type="SUPFAM" id="SSF52499">
    <property type="entry name" value="Isochorismatase-like hydrolases"/>
    <property type="match status" value="1"/>
</dbReference>
<organism evidence="2 3">
    <name type="scientific">Clostridium tanneri</name>
    <dbReference type="NCBI Taxonomy" id="3037988"/>
    <lineage>
        <taxon>Bacteria</taxon>
        <taxon>Bacillati</taxon>
        <taxon>Bacillota</taxon>
        <taxon>Clostridia</taxon>
        <taxon>Eubacteriales</taxon>
        <taxon>Clostridiaceae</taxon>
        <taxon>Clostridium</taxon>
    </lineage>
</organism>